<name>A0A2W1BP26_HELAM</name>
<feature type="region of interest" description="Disordered" evidence="1">
    <location>
        <begin position="237"/>
        <end position="284"/>
    </location>
</feature>
<dbReference type="Proteomes" id="UP000249218">
    <property type="component" value="Unassembled WGS sequence"/>
</dbReference>
<organism evidence="2 3">
    <name type="scientific">Helicoverpa armigera</name>
    <name type="common">Cotton bollworm</name>
    <name type="synonym">Heliothis armigera</name>
    <dbReference type="NCBI Taxonomy" id="29058"/>
    <lineage>
        <taxon>Eukaryota</taxon>
        <taxon>Metazoa</taxon>
        <taxon>Ecdysozoa</taxon>
        <taxon>Arthropoda</taxon>
        <taxon>Hexapoda</taxon>
        <taxon>Insecta</taxon>
        <taxon>Pterygota</taxon>
        <taxon>Neoptera</taxon>
        <taxon>Endopterygota</taxon>
        <taxon>Lepidoptera</taxon>
        <taxon>Glossata</taxon>
        <taxon>Ditrysia</taxon>
        <taxon>Noctuoidea</taxon>
        <taxon>Noctuidae</taxon>
        <taxon>Heliothinae</taxon>
        <taxon>Helicoverpa</taxon>
    </lineage>
</organism>
<proteinExistence type="predicted"/>
<dbReference type="AlphaFoldDB" id="A0A2W1BP26"/>
<dbReference type="EMBL" id="KZ150048">
    <property type="protein sequence ID" value="PZC74480.1"/>
    <property type="molecule type" value="Genomic_DNA"/>
</dbReference>
<reference evidence="2 3" key="1">
    <citation type="journal article" date="2017" name="BMC Biol.">
        <title>Genomic innovations, transcriptional plasticity and gene loss underlying the evolution and divergence of two highly polyphagous and invasive Helicoverpa pest species.</title>
        <authorList>
            <person name="Pearce S.L."/>
            <person name="Clarke D.F."/>
            <person name="East P.D."/>
            <person name="Elfekih S."/>
            <person name="Gordon K.H."/>
            <person name="Jermiin L.S."/>
            <person name="McGaughran A."/>
            <person name="Oakeshott J.G."/>
            <person name="Papanikolaou A."/>
            <person name="Perera O.P."/>
            <person name="Rane R.V."/>
            <person name="Richards S."/>
            <person name="Tay W.T."/>
            <person name="Walsh T.K."/>
            <person name="Anderson A."/>
            <person name="Anderson C.J."/>
            <person name="Asgari S."/>
            <person name="Board P.G."/>
            <person name="Bretschneider A."/>
            <person name="Campbell P.M."/>
            <person name="Chertemps T."/>
            <person name="Christeller J.T."/>
            <person name="Coppin C.W."/>
            <person name="Downes S.J."/>
            <person name="Duan G."/>
            <person name="Farnsworth C.A."/>
            <person name="Good R.T."/>
            <person name="Han L.B."/>
            <person name="Han Y.C."/>
            <person name="Hatje K."/>
            <person name="Horne I."/>
            <person name="Huang Y.P."/>
            <person name="Hughes D.S."/>
            <person name="Jacquin-Joly E."/>
            <person name="James W."/>
            <person name="Jhangiani S."/>
            <person name="Kollmar M."/>
            <person name="Kuwar S.S."/>
            <person name="Li S."/>
            <person name="Liu N.Y."/>
            <person name="Maibeche M.T."/>
            <person name="Miller J.R."/>
            <person name="Montagne N."/>
            <person name="Perry T."/>
            <person name="Qu J."/>
            <person name="Song S.V."/>
            <person name="Sutton G.G."/>
            <person name="Vogel H."/>
            <person name="Walenz B.P."/>
            <person name="Xu W."/>
            <person name="Zhang H.J."/>
            <person name="Zou Z."/>
            <person name="Batterham P."/>
            <person name="Edwards O.R."/>
            <person name="Feyereisen R."/>
            <person name="Gibbs R.A."/>
            <person name="Heckel D.G."/>
            <person name="McGrath A."/>
            <person name="Robin C."/>
            <person name="Scherer S.E."/>
            <person name="Worley K.C."/>
            <person name="Wu Y.D."/>
        </authorList>
    </citation>
    <scope>NUCLEOTIDE SEQUENCE [LARGE SCALE GENOMIC DNA]</scope>
    <source>
        <strain evidence="2">Harm_GR_Male_#8</strain>
        <tissue evidence="2">Whole organism</tissue>
    </source>
</reference>
<accession>A0A2W1BP26</accession>
<evidence type="ECO:0000313" key="3">
    <source>
        <dbReference type="Proteomes" id="UP000249218"/>
    </source>
</evidence>
<feature type="compositionally biased region" description="Low complexity" evidence="1">
    <location>
        <begin position="251"/>
        <end position="279"/>
    </location>
</feature>
<evidence type="ECO:0000256" key="1">
    <source>
        <dbReference type="SAM" id="MobiDB-lite"/>
    </source>
</evidence>
<evidence type="ECO:0000313" key="2">
    <source>
        <dbReference type="EMBL" id="PZC74480.1"/>
    </source>
</evidence>
<protein>
    <submittedName>
        <fullName evidence="2">Uncharacterized protein</fullName>
    </submittedName>
</protein>
<dbReference type="OrthoDB" id="6924245at2759"/>
<keyword evidence="3" id="KW-1185">Reference proteome</keyword>
<gene>
    <name evidence="2" type="primary">HaOG207837</name>
    <name evidence="2" type="ORF">B5X24_HaOG207837</name>
</gene>
<sequence>MDPLDMLTRRRTMFDYVPVHKLFMSDTRRQESSEELIEILGHSYYHYFLKGKMSHYAISPIERDNHTLAIYRFDEMHEQYENACKDRRVLMYREHFALRMPNDKGEVTYKLSLYDLYNMACICVTLTVNAKQRGKAYLEFREEMDFSGGTEDLMDFDADMMYKNEPLKTRTDPPPLKKGEKETPKHLRPTWIQKLRPKMVSMRVQKGRVLTNVLYIKFHFDAAATLDFRLFAMPGRPNEPTTLRPEDPEPETTTEWTTESSTLTGDWSTTSETPSTNSSGRRVSEDFWGMHPNRLFKEELAEITADVLDTVAVGSRSSLAKAVLALQCFLSVVFLRADLFIN</sequence>
<feature type="region of interest" description="Disordered" evidence="1">
    <location>
        <begin position="165"/>
        <end position="185"/>
    </location>
</feature>